<dbReference type="NCBIfam" id="NF009386">
    <property type="entry name" value="PRK12745.1"/>
    <property type="match status" value="1"/>
</dbReference>
<name>A0A271K8Q6_9HYPH</name>
<dbReference type="GO" id="GO:0048038">
    <property type="term" value="F:quinone binding"/>
    <property type="evidence" value="ECO:0007669"/>
    <property type="project" value="TreeGrafter"/>
</dbReference>
<accession>A0A271K8Q6</accession>
<keyword evidence="2" id="KW-0560">Oxidoreductase</keyword>
<dbReference type="InterPro" id="IPR002347">
    <property type="entry name" value="SDR_fam"/>
</dbReference>
<dbReference type="PANTHER" id="PTHR42760">
    <property type="entry name" value="SHORT-CHAIN DEHYDROGENASES/REDUCTASES FAMILY MEMBER"/>
    <property type="match status" value="1"/>
</dbReference>
<proteinExistence type="inferred from homology"/>
<evidence type="ECO:0000256" key="1">
    <source>
        <dbReference type="ARBA" id="ARBA00006484"/>
    </source>
</evidence>
<evidence type="ECO:0000256" key="2">
    <source>
        <dbReference type="ARBA" id="ARBA00023002"/>
    </source>
</evidence>
<dbReference type="GO" id="GO:0016616">
    <property type="term" value="F:oxidoreductase activity, acting on the CH-OH group of donors, NAD or NADP as acceptor"/>
    <property type="evidence" value="ECO:0007669"/>
    <property type="project" value="TreeGrafter"/>
</dbReference>
<evidence type="ECO:0000256" key="3">
    <source>
        <dbReference type="SAM" id="MobiDB-lite"/>
    </source>
</evidence>
<dbReference type="EMBL" id="NPKH01000037">
    <property type="protein sequence ID" value="PAP92030.1"/>
    <property type="molecule type" value="Genomic_DNA"/>
</dbReference>
<dbReference type="Proteomes" id="UP000215931">
    <property type="component" value="Unassembled WGS sequence"/>
</dbReference>
<evidence type="ECO:0000313" key="4">
    <source>
        <dbReference type="EMBL" id="PAP92030.1"/>
    </source>
</evidence>
<dbReference type="AlphaFoldDB" id="A0A271K8Q6"/>
<dbReference type="OrthoDB" id="9803333at2"/>
<sequence>MLVKSSQHSIDAPSPKGREPGDRGVAIVTGGRRGIGRAICRELASACFDLAVVDAVDDESSHVTVDLLRTTGCKVSFYKRDITQTEGNSDFISRVEAELGAVTCLVNNAGIQVSVRGDLLEVTEESFDRLLNVNLRGTFFLTQAVAKAMLARSAGRHDRTIITITSANAGLVSPEKGPYCISKAGLSMASQQFALRLADAGICVHEVRPGLIQTDMTADVYERYTSQVEGGGLSAIRRWGQPEDIARGVAALAVGAIPFSTGDIYHIGGGMQIHRL</sequence>
<protein>
    <submittedName>
        <fullName evidence="4">3-ketoacyl-ACP reductase</fullName>
    </submittedName>
</protein>
<dbReference type="Gene3D" id="3.40.50.720">
    <property type="entry name" value="NAD(P)-binding Rossmann-like Domain"/>
    <property type="match status" value="1"/>
</dbReference>
<evidence type="ECO:0000313" key="5">
    <source>
        <dbReference type="Proteomes" id="UP000215931"/>
    </source>
</evidence>
<dbReference type="InterPro" id="IPR036291">
    <property type="entry name" value="NAD(P)-bd_dom_sf"/>
</dbReference>
<reference evidence="4 5" key="1">
    <citation type="submission" date="2017-08" db="EMBL/GenBank/DDBJ databases">
        <title>Mesorhizobium wenxinae sp. nov., a novel rhizobial species isolated from root nodules of chickpea (Cicer arietinum L.).</title>
        <authorList>
            <person name="Zhang J."/>
        </authorList>
    </citation>
    <scope>NUCLEOTIDE SEQUENCE [LARGE SCALE GENOMIC DNA]</scope>
    <source>
        <strain evidence="5">WYCCWR 10019</strain>
    </source>
</reference>
<dbReference type="GO" id="GO:0006633">
    <property type="term" value="P:fatty acid biosynthetic process"/>
    <property type="evidence" value="ECO:0007669"/>
    <property type="project" value="TreeGrafter"/>
</dbReference>
<dbReference type="Pfam" id="PF00106">
    <property type="entry name" value="adh_short"/>
    <property type="match status" value="1"/>
</dbReference>
<organism evidence="4 5">
    <name type="scientific">Mesorhizobium wenxiniae</name>
    <dbReference type="NCBI Taxonomy" id="2014805"/>
    <lineage>
        <taxon>Bacteria</taxon>
        <taxon>Pseudomonadati</taxon>
        <taxon>Pseudomonadota</taxon>
        <taxon>Alphaproteobacteria</taxon>
        <taxon>Hyphomicrobiales</taxon>
        <taxon>Phyllobacteriaceae</taxon>
        <taxon>Mesorhizobium</taxon>
    </lineage>
</organism>
<keyword evidence="5" id="KW-1185">Reference proteome</keyword>
<dbReference type="SUPFAM" id="SSF51735">
    <property type="entry name" value="NAD(P)-binding Rossmann-fold domains"/>
    <property type="match status" value="1"/>
</dbReference>
<feature type="region of interest" description="Disordered" evidence="3">
    <location>
        <begin position="1"/>
        <end position="25"/>
    </location>
</feature>
<comment type="similarity">
    <text evidence="1">Belongs to the short-chain dehydrogenases/reductases (SDR) family.</text>
</comment>
<gene>
    <name evidence="4" type="ORF">CIT31_28985</name>
</gene>
<comment type="caution">
    <text evidence="4">The sequence shown here is derived from an EMBL/GenBank/DDBJ whole genome shotgun (WGS) entry which is preliminary data.</text>
</comment>
<dbReference type="PANTHER" id="PTHR42760:SF133">
    <property type="entry name" value="3-OXOACYL-[ACYL-CARRIER-PROTEIN] REDUCTASE"/>
    <property type="match status" value="1"/>
</dbReference>
<dbReference type="PRINTS" id="PR00081">
    <property type="entry name" value="GDHRDH"/>
</dbReference>